<dbReference type="OrthoDB" id="9796530at2"/>
<reference evidence="6 7" key="1">
    <citation type="journal article" date="2014" name="Genome Announc.">
        <title>Draft Genome Sequence of the Agar-Degrading Bacterium Catenovulum sp. Strain DS-2, Isolated from Intestines of Haliotis diversicolor.</title>
        <authorList>
            <person name="Shan D."/>
            <person name="Li X."/>
            <person name="Gu Z."/>
            <person name="Wei G."/>
            <person name="Gao Z."/>
            <person name="Shao Z."/>
        </authorList>
    </citation>
    <scope>NUCLEOTIDE SEQUENCE [LARGE SCALE GENOMIC DNA]</scope>
    <source>
        <strain evidence="6 7">DS-2</strain>
    </source>
</reference>
<keyword evidence="3" id="KW-0732">Signal</keyword>
<dbReference type="PANTHER" id="PTHR42693">
    <property type="entry name" value="ARYLSULFATASE FAMILY MEMBER"/>
    <property type="match status" value="1"/>
</dbReference>
<keyword evidence="2" id="KW-0378">Hydrolase</keyword>
<dbReference type="Proteomes" id="UP000019276">
    <property type="component" value="Unassembled WGS sequence"/>
</dbReference>
<protein>
    <submittedName>
        <fullName evidence="6">Sulfatase</fullName>
    </submittedName>
</protein>
<proteinExistence type="inferred from homology"/>
<feature type="domain" description="YHYH" evidence="5">
    <location>
        <begin position="532"/>
        <end position="725"/>
    </location>
</feature>
<comment type="caution">
    <text evidence="6">The sequence shown here is derived from an EMBL/GenBank/DDBJ whole genome shotgun (WGS) entry which is preliminary data.</text>
</comment>
<name>W7QJB5_9ALTE</name>
<dbReference type="RefSeq" id="WP_035012993.1">
    <property type="nucleotide sequence ID" value="NZ_ARZY01000002.1"/>
</dbReference>
<gene>
    <name evidence="6" type="ORF">DS2_02293</name>
</gene>
<dbReference type="Gene3D" id="3.40.720.10">
    <property type="entry name" value="Alkaline Phosphatase, subunit A"/>
    <property type="match status" value="2"/>
</dbReference>
<dbReference type="EMBL" id="ARZY01000002">
    <property type="protein sequence ID" value="EWH11976.1"/>
    <property type="molecule type" value="Genomic_DNA"/>
</dbReference>
<dbReference type="GO" id="GO:0004065">
    <property type="term" value="F:arylsulfatase activity"/>
    <property type="evidence" value="ECO:0007669"/>
    <property type="project" value="TreeGrafter"/>
</dbReference>
<evidence type="ECO:0000259" key="5">
    <source>
        <dbReference type="Pfam" id="PF14240"/>
    </source>
</evidence>
<accession>W7QJB5</accession>
<organism evidence="6 7">
    <name type="scientific">Catenovulum agarivorans DS-2</name>
    <dbReference type="NCBI Taxonomy" id="1328313"/>
    <lineage>
        <taxon>Bacteria</taxon>
        <taxon>Pseudomonadati</taxon>
        <taxon>Pseudomonadota</taxon>
        <taxon>Gammaproteobacteria</taxon>
        <taxon>Alteromonadales</taxon>
        <taxon>Alteromonadaceae</taxon>
        <taxon>Catenovulum</taxon>
    </lineage>
</organism>
<feature type="signal peptide" evidence="3">
    <location>
        <begin position="1"/>
        <end position="19"/>
    </location>
</feature>
<dbReference type="STRING" id="1328313.DS2_02293"/>
<feature type="chain" id="PRO_5004898149" evidence="3">
    <location>
        <begin position="20"/>
        <end position="733"/>
    </location>
</feature>
<dbReference type="SUPFAM" id="SSF53649">
    <property type="entry name" value="Alkaline phosphatase-like"/>
    <property type="match status" value="1"/>
</dbReference>
<dbReference type="PANTHER" id="PTHR42693:SF53">
    <property type="entry name" value="ENDO-4-O-SULFATASE"/>
    <property type="match status" value="1"/>
</dbReference>
<evidence type="ECO:0000256" key="2">
    <source>
        <dbReference type="ARBA" id="ARBA00022801"/>
    </source>
</evidence>
<sequence length="733" mass="79152">MKNNWLLITALTAALQLTACGGQDTKVNIDAGTSDEQPKDEETVNETQQNILLIISDDQGLDASAQYSYSTDLPNTPTLNSLANKGLTFDNAWVTPACTTTRAAIITGKHGHKSGVTYVPAPLSSAHTSIQKYLANSEASKNYVSGVFGKWHIGGGNPDANHPNDMGVNYYAGNLSNPGDYYNWTLTINGVQSQSTEYHTSKITDLAIDWISGQTNPWFAWVAYSAPHSPFHLPPANLHSRTDLTGNQDDINNNKRDYFLAAIEAMDSEIGRLINSMDEQTKANTTIIFVGDNGSPKAVIDQDYFRVSHAKGTLYQGGIAVPLIVSGAAVTRQGEREDALIEGVDLFATISELAGNTATQINDSTSFAALLSHNDAVQDAYAFSEFESDNVTGWTVRNQTHKLVQFEDSSQQLYSLTDNFNETNNLIDNPSADDQAALAQLQNYANELLGDDGSVIDITDAILTRKTANCADYVAGYTSNVTDINNNKNFVGDLTITVSGDSCIFATNAIPNHDFNDGGTSFPNDVSEQNDQFSVTASPAFATQTTALSLRIDNAILLNGVKVDLLAAGCYGIGNGKVGCNDDNQPWRYDPMHPANGFRVDSHNAHAQPDGTYHYHGSPFALFDDKGDVASPVIGFAADGFPIFGSYFDDNGIIRKALSSYQLKQGSRPSGDGNPGGNYDGAFRDDYEFVQGSGDLDECNGMTVNGVYGYYITDNYPYVLACFKGTPDQSFNK</sequence>
<evidence type="ECO:0000256" key="1">
    <source>
        <dbReference type="ARBA" id="ARBA00008779"/>
    </source>
</evidence>
<evidence type="ECO:0000256" key="3">
    <source>
        <dbReference type="SAM" id="SignalP"/>
    </source>
</evidence>
<keyword evidence="7" id="KW-1185">Reference proteome</keyword>
<dbReference type="InterPro" id="IPR000917">
    <property type="entry name" value="Sulfatase_N"/>
</dbReference>
<dbReference type="eggNOG" id="COG3119">
    <property type="taxonomic scope" value="Bacteria"/>
</dbReference>
<dbReference type="Pfam" id="PF14240">
    <property type="entry name" value="YHYH"/>
    <property type="match status" value="1"/>
</dbReference>
<dbReference type="InterPro" id="IPR017850">
    <property type="entry name" value="Alkaline_phosphatase_core_sf"/>
</dbReference>
<feature type="domain" description="Sulfatase N-terminal" evidence="4">
    <location>
        <begin position="49"/>
        <end position="355"/>
    </location>
</feature>
<evidence type="ECO:0000313" key="6">
    <source>
        <dbReference type="EMBL" id="EWH11976.1"/>
    </source>
</evidence>
<dbReference type="PATRIC" id="fig|1328313.3.peg.478"/>
<evidence type="ECO:0000313" key="7">
    <source>
        <dbReference type="Proteomes" id="UP000019276"/>
    </source>
</evidence>
<dbReference type="InterPro" id="IPR025924">
    <property type="entry name" value="YHYH_dom"/>
</dbReference>
<evidence type="ECO:0000259" key="4">
    <source>
        <dbReference type="Pfam" id="PF00884"/>
    </source>
</evidence>
<dbReference type="AlphaFoldDB" id="W7QJB5"/>
<comment type="similarity">
    <text evidence="1">Belongs to the sulfatase family.</text>
</comment>
<dbReference type="Pfam" id="PF00884">
    <property type="entry name" value="Sulfatase"/>
    <property type="match status" value="1"/>
</dbReference>
<dbReference type="InterPro" id="IPR050738">
    <property type="entry name" value="Sulfatase"/>
</dbReference>